<evidence type="ECO:0000259" key="3">
    <source>
        <dbReference type="PROSITE" id="PS50977"/>
    </source>
</evidence>
<dbReference type="Proteomes" id="UP000490800">
    <property type="component" value="Unassembled WGS sequence"/>
</dbReference>
<dbReference type="EMBL" id="RHLK01000002">
    <property type="protein sequence ID" value="MVO98592.1"/>
    <property type="molecule type" value="Genomic_DNA"/>
</dbReference>
<protein>
    <submittedName>
        <fullName evidence="4">TetR family transcriptional regulator</fullName>
    </submittedName>
</protein>
<proteinExistence type="predicted"/>
<dbReference type="Pfam" id="PF00440">
    <property type="entry name" value="TetR_N"/>
    <property type="match status" value="1"/>
</dbReference>
<evidence type="ECO:0000313" key="5">
    <source>
        <dbReference type="Proteomes" id="UP000490800"/>
    </source>
</evidence>
<dbReference type="RefSeq" id="WP_157332937.1">
    <property type="nucleotide sequence ID" value="NZ_RHLK01000002.1"/>
</dbReference>
<dbReference type="PANTHER" id="PTHR43479">
    <property type="entry name" value="ACREF/ENVCD OPERON REPRESSOR-RELATED"/>
    <property type="match status" value="1"/>
</dbReference>
<dbReference type="SUPFAM" id="SSF48498">
    <property type="entry name" value="Tetracyclin repressor-like, C-terminal domain"/>
    <property type="match status" value="1"/>
</dbReference>
<dbReference type="InterPro" id="IPR036271">
    <property type="entry name" value="Tet_transcr_reg_TetR-rel_C_sf"/>
</dbReference>
<evidence type="ECO:0000313" key="4">
    <source>
        <dbReference type="EMBL" id="MVO98592.1"/>
    </source>
</evidence>
<accession>A0A7X3FFF7</accession>
<sequence length="210" mass="24265">MPKKFTDQEREWIGQKLLKEARHSFETMGLKKTSIEELTRAVGIAQGSFYMFYGSKEELYYELIQEEEKRIRNTLLELFPPGTNVNKEGIKQFLRHSFRMMDESPLLRQVMSRGEMEQLFRKLPPHLLENNFSQDQDALQPVITAWQKEGILAEVAPEMIVSMIRSLMLLTLHKNEIGEEHFSATIELLVEVMAAGMLCMSKQAGEGNKP</sequence>
<keyword evidence="1 2" id="KW-0238">DNA-binding</keyword>
<keyword evidence="5" id="KW-1185">Reference proteome</keyword>
<dbReference type="InterPro" id="IPR009057">
    <property type="entry name" value="Homeodomain-like_sf"/>
</dbReference>
<evidence type="ECO:0000256" key="1">
    <source>
        <dbReference type="ARBA" id="ARBA00023125"/>
    </source>
</evidence>
<dbReference type="InterPro" id="IPR050624">
    <property type="entry name" value="HTH-type_Tx_Regulator"/>
</dbReference>
<dbReference type="Gene3D" id="1.10.357.10">
    <property type="entry name" value="Tetracycline Repressor, domain 2"/>
    <property type="match status" value="1"/>
</dbReference>
<dbReference type="GO" id="GO:0003677">
    <property type="term" value="F:DNA binding"/>
    <property type="evidence" value="ECO:0007669"/>
    <property type="project" value="UniProtKB-UniRule"/>
</dbReference>
<dbReference type="PROSITE" id="PS50977">
    <property type="entry name" value="HTH_TETR_2"/>
    <property type="match status" value="1"/>
</dbReference>
<comment type="caution">
    <text evidence="4">The sequence shown here is derived from an EMBL/GenBank/DDBJ whole genome shotgun (WGS) entry which is preliminary data.</text>
</comment>
<feature type="domain" description="HTH tetR-type" evidence="3">
    <location>
        <begin position="11"/>
        <end position="71"/>
    </location>
</feature>
<feature type="DNA-binding region" description="H-T-H motif" evidence="2">
    <location>
        <begin position="34"/>
        <end position="53"/>
    </location>
</feature>
<name>A0A7X3FFF7_9BACL</name>
<evidence type="ECO:0000256" key="2">
    <source>
        <dbReference type="PROSITE-ProRule" id="PRU00335"/>
    </source>
</evidence>
<dbReference type="SUPFAM" id="SSF46689">
    <property type="entry name" value="Homeodomain-like"/>
    <property type="match status" value="1"/>
</dbReference>
<reference evidence="4 5" key="1">
    <citation type="journal article" date="2019" name="Microorganisms">
        <title>Paenibacillus lutrae sp. nov., A Chitinolytic Species Isolated from A River Otter in Castril Natural Park, Granada, Spain.</title>
        <authorList>
            <person name="Rodriguez M."/>
            <person name="Reina J.C."/>
            <person name="Bejar V."/>
            <person name="Llamas I."/>
        </authorList>
    </citation>
    <scope>NUCLEOTIDE SEQUENCE [LARGE SCALE GENOMIC DNA]</scope>
    <source>
        <strain evidence="4 5">N10</strain>
    </source>
</reference>
<dbReference type="InterPro" id="IPR001647">
    <property type="entry name" value="HTH_TetR"/>
</dbReference>
<dbReference type="OrthoDB" id="9812993at2"/>
<dbReference type="PANTHER" id="PTHR43479:SF11">
    <property type="entry name" value="ACREF_ENVCD OPERON REPRESSOR-RELATED"/>
    <property type="match status" value="1"/>
</dbReference>
<organism evidence="4 5">
    <name type="scientific">Paenibacillus lutrae</name>
    <dbReference type="NCBI Taxonomy" id="2078573"/>
    <lineage>
        <taxon>Bacteria</taxon>
        <taxon>Bacillati</taxon>
        <taxon>Bacillota</taxon>
        <taxon>Bacilli</taxon>
        <taxon>Bacillales</taxon>
        <taxon>Paenibacillaceae</taxon>
        <taxon>Paenibacillus</taxon>
    </lineage>
</organism>
<dbReference type="AlphaFoldDB" id="A0A7X3FFF7"/>
<gene>
    <name evidence="4" type="ORF">EDM21_03420</name>
</gene>